<dbReference type="CDD" id="cd01164">
    <property type="entry name" value="FruK_PfkB_like"/>
    <property type="match status" value="1"/>
</dbReference>
<evidence type="ECO:0000313" key="8">
    <source>
        <dbReference type="EMBL" id="GHF69891.1"/>
    </source>
</evidence>
<dbReference type="Gene3D" id="3.40.1190.20">
    <property type="match status" value="1"/>
</dbReference>
<accession>A0A8H9J2V4</accession>
<keyword evidence="4 8" id="KW-0418">Kinase</keyword>
<feature type="domain" description="Carbohydrate kinase PfkB" evidence="7">
    <location>
        <begin position="12"/>
        <end position="286"/>
    </location>
</feature>
<keyword evidence="9" id="KW-1185">Reference proteome</keyword>
<evidence type="ECO:0000256" key="6">
    <source>
        <dbReference type="PIRNR" id="PIRNR000535"/>
    </source>
</evidence>
<dbReference type="InterPro" id="IPR029056">
    <property type="entry name" value="Ribokinase-like"/>
</dbReference>
<evidence type="ECO:0000256" key="5">
    <source>
        <dbReference type="ARBA" id="ARBA00022840"/>
    </source>
</evidence>
<evidence type="ECO:0000256" key="2">
    <source>
        <dbReference type="ARBA" id="ARBA00022679"/>
    </source>
</evidence>
<dbReference type="GO" id="GO:0005829">
    <property type="term" value="C:cytosol"/>
    <property type="evidence" value="ECO:0007669"/>
    <property type="project" value="TreeGrafter"/>
</dbReference>
<reference evidence="8" key="1">
    <citation type="journal article" date="2014" name="Int. J. Syst. Evol. Microbiol.">
        <title>Complete genome sequence of Corynebacterium casei LMG S-19264T (=DSM 44701T), isolated from a smear-ripened cheese.</title>
        <authorList>
            <consortium name="US DOE Joint Genome Institute (JGI-PGF)"/>
            <person name="Walter F."/>
            <person name="Albersmeier A."/>
            <person name="Kalinowski J."/>
            <person name="Ruckert C."/>
        </authorList>
    </citation>
    <scope>NUCLEOTIDE SEQUENCE</scope>
    <source>
        <strain evidence="8">CGMCC 4.7679</strain>
    </source>
</reference>
<keyword evidence="2 6" id="KW-0808">Transferase</keyword>
<comment type="similarity">
    <text evidence="1">Belongs to the carbohydrate kinase PfkB family.</text>
</comment>
<dbReference type="Pfam" id="PF00294">
    <property type="entry name" value="PfkB"/>
    <property type="match status" value="1"/>
</dbReference>
<evidence type="ECO:0000259" key="7">
    <source>
        <dbReference type="Pfam" id="PF00294"/>
    </source>
</evidence>
<dbReference type="OrthoDB" id="9801219at2"/>
<gene>
    <name evidence="8" type="ORF">GCM10017566_49520</name>
</gene>
<keyword evidence="3" id="KW-0547">Nucleotide-binding</keyword>
<comment type="caution">
    <text evidence="8">The sequence shown here is derived from an EMBL/GenBank/DDBJ whole genome shotgun (WGS) entry which is preliminary data.</text>
</comment>
<reference evidence="8" key="2">
    <citation type="submission" date="2020-09" db="EMBL/GenBank/DDBJ databases">
        <authorList>
            <person name="Sun Q."/>
            <person name="Zhou Y."/>
        </authorList>
    </citation>
    <scope>NUCLEOTIDE SEQUENCE</scope>
    <source>
        <strain evidence="8">CGMCC 4.7679</strain>
    </source>
</reference>
<evidence type="ECO:0000256" key="4">
    <source>
        <dbReference type="ARBA" id="ARBA00022777"/>
    </source>
</evidence>
<dbReference type="Proteomes" id="UP000658656">
    <property type="component" value="Unassembled WGS sequence"/>
</dbReference>
<keyword evidence="5" id="KW-0067">ATP-binding</keyword>
<dbReference type="GO" id="GO:0005524">
    <property type="term" value="F:ATP binding"/>
    <property type="evidence" value="ECO:0007669"/>
    <property type="project" value="UniProtKB-KW"/>
</dbReference>
<dbReference type="GO" id="GO:0008443">
    <property type="term" value="F:phosphofructokinase activity"/>
    <property type="evidence" value="ECO:0007669"/>
    <property type="project" value="TreeGrafter"/>
</dbReference>
<name>A0A8H9J2V4_9PSEU</name>
<dbReference type="PANTHER" id="PTHR46566">
    <property type="entry name" value="1-PHOSPHOFRUCTOKINASE-RELATED"/>
    <property type="match status" value="1"/>
</dbReference>
<evidence type="ECO:0000313" key="9">
    <source>
        <dbReference type="Proteomes" id="UP000658656"/>
    </source>
</evidence>
<proteinExistence type="inferred from homology"/>
<dbReference type="InterPro" id="IPR011611">
    <property type="entry name" value="PfkB_dom"/>
</dbReference>
<evidence type="ECO:0000256" key="1">
    <source>
        <dbReference type="ARBA" id="ARBA00010688"/>
    </source>
</evidence>
<dbReference type="EMBL" id="BNAV01000008">
    <property type="protein sequence ID" value="GHF69891.1"/>
    <property type="molecule type" value="Genomic_DNA"/>
</dbReference>
<sequence length="310" mass="31961">MIVTVTPNPSVDRTLFVDALTRGAVTRAKRTLSEPSGKGVNVSLALQAHRCPTTAVLPLGGATGTDLSRMLTGTGLSFREVPIHGTTRSNVSLAEPDGTVTKINEHGPALSRDEVRALREATLAAGRGARWLAACGSLPEGLDERFYIELLGEARRLGLRVAVDTSGIALRWAIEAGPDVVKPNREELAEAIGRKLTTLGDVLAAAGQLRERGARSVLASLGPDGAVLVDDNGAVHGEAPVEQAVSAVGAGDALLAGFLAAGGAGREALAEGLRWAAASVQHAGTLLTATGGDSPVVLHDEVDVHRRLAD</sequence>
<dbReference type="AlphaFoldDB" id="A0A8H9J2V4"/>
<dbReference type="PANTHER" id="PTHR46566:SF5">
    <property type="entry name" value="1-PHOSPHOFRUCTOKINASE"/>
    <property type="match status" value="1"/>
</dbReference>
<organism evidence="8 9">
    <name type="scientific">Amycolatopsis bartoniae</name>
    <dbReference type="NCBI Taxonomy" id="941986"/>
    <lineage>
        <taxon>Bacteria</taxon>
        <taxon>Bacillati</taxon>
        <taxon>Actinomycetota</taxon>
        <taxon>Actinomycetes</taxon>
        <taxon>Pseudonocardiales</taxon>
        <taxon>Pseudonocardiaceae</taxon>
        <taxon>Amycolatopsis</taxon>
    </lineage>
</organism>
<dbReference type="RefSeq" id="WP_145934440.1">
    <property type="nucleotide sequence ID" value="NZ_BNAV01000008.1"/>
</dbReference>
<evidence type="ECO:0000256" key="3">
    <source>
        <dbReference type="ARBA" id="ARBA00022741"/>
    </source>
</evidence>
<dbReference type="SUPFAM" id="SSF53613">
    <property type="entry name" value="Ribokinase-like"/>
    <property type="match status" value="1"/>
</dbReference>
<dbReference type="InterPro" id="IPR017583">
    <property type="entry name" value="Tagatose/fructose_Pkinase"/>
</dbReference>
<dbReference type="NCBIfam" id="TIGR03168">
    <property type="entry name" value="1-PFK"/>
    <property type="match status" value="1"/>
</dbReference>
<dbReference type="PIRSF" id="PIRSF000535">
    <property type="entry name" value="1PFK/6PFK/LacC"/>
    <property type="match status" value="1"/>
</dbReference>
<protein>
    <submittedName>
        <fullName evidence="8">1-phosphofructokinase</fullName>
    </submittedName>
</protein>